<evidence type="ECO:0000256" key="5">
    <source>
        <dbReference type="SAM" id="MobiDB-lite"/>
    </source>
</evidence>
<evidence type="ECO:0000259" key="7">
    <source>
        <dbReference type="Pfam" id="PF02656"/>
    </source>
</evidence>
<keyword evidence="3 6" id="KW-1133">Transmembrane helix</keyword>
<feature type="compositionally biased region" description="Basic and acidic residues" evidence="5">
    <location>
        <begin position="1"/>
        <end position="30"/>
    </location>
</feature>
<dbReference type="RefSeq" id="WP_209141944.1">
    <property type="nucleotide sequence ID" value="NZ_JAGHKO010000011.1"/>
</dbReference>
<evidence type="ECO:0000256" key="3">
    <source>
        <dbReference type="ARBA" id="ARBA00022989"/>
    </source>
</evidence>
<dbReference type="InterPro" id="IPR003807">
    <property type="entry name" value="DUF202"/>
</dbReference>
<proteinExistence type="predicted"/>
<sequence>MEDDKHKDNPKTGDLEDDKVTDVQKKIEEKIAEDESLGGEAISSELSKDRTHMSEHRTRMSEHRTGLSEHRTELSEHRTELSDRRTDLSFERTALSYERTLMSWIRTAISLISFGFTIYKFFEEVYKGDEHPRLLSPRKVGMIMILFGFIGLLFAQFQHHIAYKRLKEEYPQIQRSLSSVLGILILMFGLILFLAAAFRQ</sequence>
<keyword evidence="4 6" id="KW-0472">Membrane</keyword>
<dbReference type="Proteomes" id="UP000677244">
    <property type="component" value="Unassembled WGS sequence"/>
</dbReference>
<accession>A0ABS3Z1I5</accession>
<evidence type="ECO:0000313" key="9">
    <source>
        <dbReference type="Proteomes" id="UP000677244"/>
    </source>
</evidence>
<organism evidence="8 9">
    <name type="scientific">Niastella soli</name>
    <dbReference type="NCBI Taxonomy" id="2821487"/>
    <lineage>
        <taxon>Bacteria</taxon>
        <taxon>Pseudomonadati</taxon>
        <taxon>Bacteroidota</taxon>
        <taxon>Chitinophagia</taxon>
        <taxon>Chitinophagales</taxon>
        <taxon>Chitinophagaceae</taxon>
        <taxon>Niastella</taxon>
    </lineage>
</organism>
<evidence type="ECO:0000256" key="6">
    <source>
        <dbReference type="SAM" id="Phobius"/>
    </source>
</evidence>
<feature type="region of interest" description="Disordered" evidence="5">
    <location>
        <begin position="1"/>
        <end position="80"/>
    </location>
</feature>
<keyword evidence="9" id="KW-1185">Reference proteome</keyword>
<evidence type="ECO:0000256" key="4">
    <source>
        <dbReference type="ARBA" id="ARBA00023136"/>
    </source>
</evidence>
<comment type="caution">
    <text evidence="8">The sequence shown here is derived from an EMBL/GenBank/DDBJ whole genome shotgun (WGS) entry which is preliminary data.</text>
</comment>
<evidence type="ECO:0000256" key="1">
    <source>
        <dbReference type="ARBA" id="ARBA00004127"/>
    </source>
</evidence>
<name>A0ABS3Z1I5_9BACT</name>
<feature type="transmembrane region" description="Helical" evidence="6">
    <location>
        <begin position="177"/>
        <end position="198"/>
    </location>
</feature>
<feature type="domain" description="DUF202" evidence="7">
    <location>
        <begin position="92"/>
        <end position="160"/>
    </location>
</feature>
<gene>
    <name evidence="8" type="ORF">J7I42_26650</name>
</gene>
<evidence type="ECO:0000313" key="8">
    <source>
        <dbReference type="EMBL" id="MBO9203893.1"/>
    </source>
</evidence>
<keyword evidence="2 6" id="KW-0812">Transmembrane</keyword>
<dbReference type="EMBL" id="JAGHKO010000011">
    <property type="protein sequence ID" value="MBO9203893.1"/>
    <property type="molecule type" value="Genomic_DNA"/>
</dbReference>
<feature type="transmembrane region" description="Helical" evidence="6">
    <location>
        <begin position="140"/>
        <end position="157"/>
    </location>
</feature>
<protein>
    <submittedName>
        <fullName evidence="8">DUF202 domain-containing protein</fullName>
    </submittedName>
</protein>
<reference evidence="8 9" key="1">
    <citation type="submission" date="2021-03" db="EMBL/GenBank/DDBJ databases">
        <title>Assistant Professor.</title>
        <authorList>
            <person name="Huq M.A."/>
        </authorList>
    </citation>
    <scope>NUCLEOTIDE SEQUENCE [LARGE SCALE GENOMIC DNA]</scope>
    <source>
        <strain evidence="8 9">MAH-29</strain>
    </source>
</reference>
<feature type="compositionally biased region" description="Basic and acidic residues" evidence="5">
    <location>
        <begin position="46"/>
        <end position="80"/>
    </location>
</feature>
<dbReference type="Pfam" id="PF02656">
    <property type="entry name" value="DUF202"/>
    <property type="match status" value="1"/>
</dbReference>
<feature type="transmembrane region" description="Helical" evidence="6">
    <location>
        <begin position="101"/>
        <end position="119"/>
    </location>
</feature>
<evidence type="ECO:0000256" key="2">
    <source>
        <dbReference type="ARBA" id="ARBA00022692"/>
    </source>
</evidence>
<comment type="subcellular location">
    <subcellularLocation>
        <location evidence="1">Endomembrane system</location>
        <topology evidence="1">Multi-pass membrane protein</topology>
    </subcellularLocation>
</comment>